<sequence length="225" mass="25355">MKNSSRVAEPQQDRSRESLERVMEAGLEVLAEGGWQEFTIARVCERAGVSVGMIYRRFHGREDLLIALQDRWLESAAAGVAALLSDEPVWARLGPRDALHRAIMAFIEVMRGEEDRTRVLGAQSALDSEMLARLARISHAYSDWFRTVMLRFSDAMPHDDPTAAADFTFRMVFDMTIRRITHGDDYATGSSVGDWDRFGERLTDVGTSYLFPAQAADDPIVARKR</sequence>
<proteinExistence type="predicted"/>
<evidence type="ECO:0000256" key="1">
    <source>
        <dbReference type="ARBA" id="ARBA00023015"/>
    </source>
</evidence>
<dbReference type="PANTHER" id="PTHR30055">
    <property type="entry name" value="HTH-TYPE TRANSCRIPTIONAL REGULATOR RUTR"/>
    <property type="match status" value="1"/>
</dbReference>
<feature type="DNA-binding region" description="H-T-H motif" evidence="4">
    <location>
        <begin position="39"/>
        <end position="58"/>
    </location>
</feature>
<evidence type="ECO:0000256" key="2">
    <source>
        <dbReference type="ARBA" id="ARBA00023125"/>
    </source>
</evidence>
<dbReference type="InterPro" id="IPR001647">
    <property type="entry name" value="HTH_TetR"/>
</dbReference>
<name>A0AAU7W453_9MICO</name>
<evidence type="ECO:0000313" key="6">
    <source>
        <dbReference type="EMBL" id="XBX80523.1"/>
    </source>
</evidence>
<keyword evidence="1" id="KW-0805">Transcription regulation</keyword>
<dbReference type="SUPFAM" id="SSF46689">
    <property type="entry name" value="Homeodomain-like"/>
    <property type="match status" value="1"/>
</dbReference>
<dbReference type="PANTHER" id="PTHR30055:SF238">
    <property type="entry name" value="MYCOFACTOCIN BIOSYNTHESIS TRANSCRIPTIONAL REGULATOR MFTR-RELATED"/>
    <property type="match status" value="1"/>
</dbReference>
<evidence type="ECO:0000259" key="5">
    <source>
        <dbReference type="PROSITE" id="PS50977"/>
    </source>
</evidence>
<keyword evidence="3" id="KW-0804">Transcription</keyword>
<dbReference type="InterPro" id="IPR009057">
    <property type="entry name" value="Homeodomain-like_sf"/>
</dbReference>
<dbReference type="InterPro" id="IPR050109">
    <property type="entry name" value="HTH-type_TetR-like_transc_reg"/>
</dbReference>
<dbReference type="GO" id="GO:0000976">
    <property type="term" value="F:transcription cis-regulatory region binding"/>
    <property type="evidence" value="ECO:0007669"/>
    <property type="project" value="TreeGrafter"/>
</dbReference>
<dbReference type="PROSITE" id="PS50977">
    <property type="entry name" value="HTH_TETR_2"/>
    <property type="match status" value="1"/>
</dbReference>
<evidence type="ECO:0000256" key="3">
    <source>
        <dbReference type="ARBA" id="ARBA00023163"/>
    </source>
</evidence>
<dbReference type="PRINTS" id="PR00455">
    <property type="entry name" value="HTHTETR"/>
</dbReference>
<dbReference type="AlphaFoldDB" id="A0AAU7W453"/>
<evidence type="ECO:0000256" key="4">
    <source>
        <dbReference type="PROSITE-ProRule" id="PRU00335"/>
    </source>
</evidence>
<dbReference type="EMBL" id="CP158357">
    <property type="protein sequence ID" value="XBX80523.1"/>
    <property type="molecule type" value="Genomic_DNA"/>
</dbReference>
<dbReference type="GO" id="GO:0003700">
    <property type="term" value="F:DNA-binding transcription factor activity"/>
    <property type="evidence" value="ECO:0007669"/>
    <property type="project" value="TreeGrafter"/>
</dbReference>
<gene>
    <name evidence="6" type="ORF">ABS642_10650</name>
</gene>
<organism evidence="6">
    <name type="scientific">Microbacterium sp. A8/3-1</name>
    <dbReference type="NCBI Taxonomy" id="3160749"/>
    <lineage>
        <taxon>Bacteria</taxon>
        <taxon>Bacillati</taxon>
        <taxon>Actinomycetota</taxon>
        <taxon>Actinomycetes</taxon>
        <taxon>Micrococcales</taxon>
        <taxon>Microbacteriaceae</taxon>
        <taxon>Microbacterium</taxon>
    </lineage>
</organism>
<feature type="domain" description="HTH tetR-type" evidence="5">
    <location>
        <begin position="16"/>
        <end position="76"/>
    </location>
</feature>
<dbReference type="RefSeq" id="WP_350353324.1">
    <property type="nucleotide sequence ID" value="NZ_CP158357.1"/>
</dbReference>
<dbReference type="Gene3D" id="1.10.357.10">
    <property type="entry name" value="Tetracycline Repressor, domain 2"/>
    <property type="match status" value="1"/>
</dbReference>
<reference evidence="6" key="1">
    <citation type="submission" date="2024-06" db="EMBL/GenBank/DDBJ databases">
        <title>Draft genome sequence of Microbacterium sp. strain A8/3-1, isolated from Oxytropis tragacanthoides Fisch. ex DC. Root nodules in the Altai region of Russia.</title>
        <authorList>
            <person name="Sazanova A."/>
            <person name="Guro P."/>
            <person name="Kuznetsova I."/>
            <person name="Belimov A."/>
            <person name="Safronova V."/>
        </authorList>
    </citation>
    <scope>NUCLEOTIDE SEQUENCE</scope>
    <source>
        <strain evidence="6">A8/3-1</strain>
    </source>
</reference>
<keyword evidence="2 4" id="KW-0238">DNA-binding</keyword>
<dbReference type="Pfam" id="PF00440">
    <property type="entry name" value="TetR_N"/>
    <property type="match status" value="1"/>
</dbReference>
<accession>A0AAU7W453</accession>
<protein>
    <submittedName>
        <fullName evidence="6">TetR/AcrR family transcriptional regulator</fullName>
    </submittedName>
</protein>